<reference evidence="1" key="1">
    <citation type="journal article" date="2015" name="Nature">
        <title>Complex archaea that bridge the gap between prokaryotes and eukaryotes.</title>
        <authorList>
            <person name="Spang A."/>
            <person name="Saw J.H."/>
            <person name="Jorgensen S.L."/>
            <person name="Zaremba-Niedzwiedzka K."/>
            <person name="Martijn J."/>
            <person name="Lind A.E."/>
            <person name="van Eijk R."/>
            <person name="Schleper C."/>
            <person name="Guy L."/>
            <person name="Ettema T.J."/>
        </authorList>
    </citation>
    <scope>NUCLEOTIDE SEQUENCE</scope>
</reference>
<evidence type="ECO:0000313" key="1">
    <source>
        <dbReference type="EMBL" id="KKM22617.1"/>
    </source>
</evidence>
<name>A0A0F9I511_9ZZZZ</name>
<gene>
    <name evidence="1" type="ORF">LCGC14_1623490</name>
</gene>
<organism evidence="1">
    <name type="scientific">marine sediment metagenome</name>
    <dbReference type="NCBI Taxonomy" id="412755"/>
    <lineage>
        <taxon>unclassified sequences</taxon>
        <taxon>metagenomes</taxon>
        <taxon>ecological metagenomes</taxon>
    </lineage>
</organism>
<dbReference type="AlphaFoldDB" id="A0A0F9I511"/>
<accession>A0A0F9I511</accession>
<comment type="caution">
    <text evidence="1">The sequence shown here is derived from an EMBL/GenBank/DDBJ whole genome shotgun (WGS) entry which is preliminary data.</text>
</comment>
<protein>
    <submittedName>
        <fullName evidence="1">Uncharacterized protein</fullName>
    </submittedName>
</protein>
<dbReference type="EMBL" id="LAZR01013297">
    <property type="protein sequence ID" value="KKM22617.1"/>
    <property type="molecule type" value="Genomic_DNA"/>
</dbReference>
<sequence length="168" mass="18284">MSKWVRRFTMAACALFLSTSLWAADDSDLTVTETTFRGSISKDVVWFTAYDLGGTIGTNTYVYNDSVGTNSANTDGLVECRNYTKDRVIQISIPTLGSTSIDVRIEGRAGTSTNWGDINTKNFSAATTIDYLINAVEWVEEIRVGARSNGTAGTDSITITGILRGEQR</sequence>
<proteinExistence type="predicted"/>